<feature type="region of interest" description="Disordered" evidence="1">
    <location>
        <begin position="63"/>
        <end position="86"/>
    </location>
</feature>
<name>A0ABT0XZ35_9ACTN</name>
<sequence length="128" mass="12624">MSSTSATTPAATPLPAYPEAAAGTRRRRGLAVGLSAAVVVLAVAGTLLAVFYPGLSDEGVGNAVVPPAGAGGASQSTPSSSALADAPAPAVPTAAVIDECLVGTWRSVNFSKRLKIRTETFSVTGAKT</sequence>
<evidence type="ECO:0008006" key="5">
    <source>
        <dbReference type="Google" id="ProtNLM"/>
    </source>
</evidence>
<gene>
    <name evidence="3" type="ORF">LXN57_15035</name>
</gene>
<comment type="caution">
    <text evidence="3">The sequence shown here is derived from an EMBL/GenBank/DDBJ whole genome shotgun (WGS) entry which is preliminary data.</text>
</comment>
<keyword evidence="2" id="KW-0472">Membrane</keyword>
<proteinExistence type="predicted"/>
<keyword evidence="2" id="KW-0812">Transmembrane</keyword>
<keyword evidence="2" id="KW-1133">Transmembrane helix</keyword>
<feature type="transmembrane region" description="Helical" evidence="2">
    <location>
        <begin position="30"/>
        <end position="52"/>
    </location>
</feature>
<evidence type="ECO:0000313" key="3">
    <source>
        <dbReference type="EMBL" id="MCM4078885.1"/>
    </source>
</evidence>
<evidence type="ECO:0000256" key="1">
    <source>
        <dbReference type="SAM" id="MobiDB-lite"/>
    </source>
</evidence>
<keyword evidence="4" id="KW-1185">Reference proteome</keyword>
<evidence type="ECO:0000256" key="2">
    <source>
        <dbReference type="SAM" id="Phobius"/>
    </source>
</evidence>
<accession>A0ABT0XZ35</accession>
<protein>
    <recommendedName>
        <fullName evidence="5">Serine/threonine protein kinase</fullName>
    </recommendedName>
</protein>
<organism evidence="3 4">
    <name type="scientific">Paractinoplanes hotanensis</name>
    <dbReference type="NCBI Taxonomy" id="2906497"/>
    <lineage>
        <taxon>Bacteria</taxon>
        <taxon>Bacillati</taxon>
        <taxon>Actinomycetota</taxon>
        <taxon>Actinomycetes</taxon>
        <taxon>Micromonosporales</taxon>
        <taxon>Micromonosporaceae</taxon>
        <taxon>Paractinoplanes</taxon>
    </lineage>
</organism>
<dbReference type="RefSeq" id="WP_251798777.1">
    <property type="nucleotide sequence ID" value="NZ_JAMQOL010000017.1"/>
</dbReference>
<reference evidence="3 4" key="1">
    <citation type="submission" date="2022-06" db="EMBL/GenBank/DDBJ databases">
        <title>Actinoplanes abujensis sp. nov., isolated from Nigerian arid soil.</title>
        <authorList>
            <person name="Ding P."/>
        </authorList>
    </citation>
    <scope>NUCLEOTIDE SEQUENCE [LARGE SCALE GENOMIC DNA]</scope>
    <source>
        <strain evidence="4">TRM88002</strain>
    </source>
</reference>
<evidence type="ECO:0000313" key="4">
    <source>
        <dbReference type="Proteomes" id="UP001523216"/>
    </source>
</evidence>
<dbReference type="Proteomes" id="UP001523216">
    <property type="component" value="Unassembled WGS sequence"/>
</dbReference>
<dbReference type="EMBL" id="JAMQOL010000017">
    <property type="protein sequence ID" value="MCM4078885.1"/>
    <property type="molecule type" value="Genomic_DNA"/>
</dbReference>